<dbReference type="Proteomes" id="UP001386955">
    <property type="component" value="Unassembled WGS sequence"/>
</dbReference>
<accession>A0AAN9SXT4</accession>
<dbReference type="AlphaFoldDB" id="A0AAN9SXT4"/>
<dbReference type="EMBL" id="JAYMYS010000001">
    <property type="protein sequence ID" value="KAK7410457.1"/>
    <property type="molecule type" value="Genomic_DNA"/>
</dbReference>
<organism evidence="1 2">
    <name type="scientific">Psophocarpus tetragonolobus</name>
    <name type="common">Winged bean</name>
    <name type="synonym">Dolichos tetragonolobus</name>
    <dbReference type="NCBI Taxonomy" id="3891"/>
    <lineage>
        <taxon>Eukaryota</taxon>
        <taxon>Viridiplantae</taxon>
        <taxon>Streptophyta</taxon>
        <taxon>Embryophyta</taxon>
        <taxon>Tracheophyta</taxon>
        <taxon>Spermatophyta</taxon>
        <taxon>Magnoliopsida</taxon>
        <taxon>eudicotyledons</taxon>
        <taxon>Gunneridae</taxon>
        <taxon>Pentapetalae</taxon>
        <taxon>rosids</taxon>
        <taxon>fabids</taxon>
        <taxon>Fabales</taxon>
        <taxon>Fabaceae</taxon>
        <taxon>Papilionoideae</taxon>
        <taxon>50 kb inversion clade</taxon>
        <taxon>NPAAA clade</taxon>
        <taxon>indigoferoid/millettioid clade</taxon>
        <taxon>Phaseoleae</taxon>
        <taxon>Psophocarpus</taxon>
    </lineage>
</organism>
<comment type="caution">
    <text evidence="1">The sequence shown here is derived from an EMBL/GenBank/DDBJ whole genome shotgun (WGS) entry which is preliminary data.</text>
</comment>
<gene>
    <name evidence="1" type="ORF">VNO78_01252</name>
</gene>
<protein>
    <submittedName>
        <fullName evidence="1">Uncharacterized protein</fullName>
    </submittedName>
</protein>
<reference evidence="1 2" key="1">
    <citation type="submission" date="2024-01" db="EMBL/GenBank/DDBJ databases">
        <title>The genomes of 5 underutilized Papilionoideae crops provide insights into root nodulation and disease resistanc.</title>
        <authorList>
            <person name="Jiang F."/>
        </authorList>
    </citation>
    <scope>NUCLEOTIDE SEQUENCE [LARGE SCALE GENOMIC DNA]</scope>
    <source>
        <strain evidence="1">DUOXIRENSHENG_FW03</strain>
        <tissue evidence="1">Leaves</tissue>
    </source>
</reference>
<proteinExistence type="predicted"/>
<evidence type="ECO:0000313" key="2">
    <source>
        <dbReference type="Proteomes" id="UP001386955"/>
    </source>
</evidence>
<evidence type="ECO:0000313" key="1">
    <source>
        <dbReference type="EMBL" id="KAK7410457.1"/>
    </source>
</evidence>
<keyword evidence="2" id="KW-1185">Reference proteome</keyword>
<name>A0AAN9SXT4_PSOTE</name>
<sequence length="141" mass="15116">MIPPRRLRPLLLYLLSTTTRNPSAVVIMSTTSLATTIGPVAITTAIFGISKTASALPLDKLPFLDTGPSYHSMGTSIDSAIGKERFPAPGKKLGTSLIGSQLGVDSLGDSRLCSIEEEEKESSSALKVRMKRKEHCRRATT</sequence>